<organism evidence="1 2">
    <name type="scientific">Clunio marinus</name>
    <dbReference type="NCBI Taxonomy" id="568069"/>
    <lineage>
        <taxon>Eukaryota</taxon>
        <taxon>Metazoa</taxon>
        <taxon>Ecdysozoa</taxon>
        <taxon>Arthropoda</taxon>
        <taxon>Hexapoda</taxon>
        <taxon>Insecta</taxon>
        <taxon>Pterygota</taxon>
        <taxon>Neoptera</taxon>
        <taxon>Endopterygota</taxon>
        <taxon>Diptera</taxon>
        <taxon>Nematocera</taxon>
        <taxon>Chironomoidea</taxon>
        <taxon>Chironomidae</taxon>
        <taxon>Clunio</taxon>
    </lineage>
</organism>
<keyword evidence="2" id="KW-1185">Reference proteome</keyword>
<proteinExistence type="predicted"/>
<sequence length="67" mass="8012">MGGRTRHVISVKKVKVPKEIARRLHEKPKHNFEVFYPEIPFSRKASTFVIKHEKDIWEDFSYCVDLI</sequence>
<dbReference type="AlphaFoldDB" id="A0A1J1HWZ6"/>
<dbReference type="EMBL" id="CVRI01000033">
    <property type="protein sequence ID" value="CRK92623.1"/>
    <property type="molecule type" value="Genomic_DNA"/>
</dbReference>
<name>A0A1J1HWZ6_9DIPT</name>
<reference evidence="1 2" key="1">
    <citation type="submission" date="2015-04" db="EMBL/GenBank/DDBJ databases">
        <authorList>
            <person name="Syromyatnikov M.Y."/>
            <person name="Popov V.N."/>
        </authorList>
    </citation>
    <scope>NUCLEOTIDE SEQUENCE [LARGE SCALE GENOMIC DNA]</scope>
</reference>
<dbReference type="Proteomes" id="UP000183832">
    <property type="component" value="Unassembled WGS sequence"/>
</dbReference>
<evidence type="ECO:0000313" key="1">
    <source>
        <dbReference type="EMBL" id="CRK92623.1"/>
    </source>
</evidence>
<evidence type="ECO:0000313" key="2">
    <source>
        <dbReference type="Proteomes" id="UP000183832"/>
    </source>
</evidence>
<accession>A0A1J1HWZ6</accession>
<gene>
    <name evidence="1" type="ORF">CLUMA_CG006187</name>
</gene>
<protein>
    <submittedName>
        <fullName evidence="1">CLUMA_CG006187, isoform A</fullName>
    </submittedName>
</protein>